<proteinExistence type="predicted"/>
<dbReference type="PaxDb" id="4113-PGSC0003DMT400095737"/>
<name>M1DWZ0_SOLTU</name>
<evidence type="ECO:0000313" key="2">
    <source>
        <dbReference type="Proteomes" id="UP000011115"/>
    </source>
</evidence>
<dbReference type="HOGENOM" id="CLU_029307_9_2_1"/>
<organism evidence="1 2">
    <name type="scientific">Solanum tuberosum</name>
    <name type="common">Potato</name>
    <dbReference type="NCBI Taxonomy" id="4113"/>
    <lineage>
        <taxon>Eukaryota</taxon>
        <taxon>Viridiplantae</taxon>
        <taxon>Streptophyta</taxon>
        <taxon>Embryophyta</taxon>
        <taxon>Tracheophyta</taxon>
        <taxon>Spermatophyta</taxon>
        <taxon>Magnoliopsida</taxon>
        <taxon>eudicotyledons</taxon>
        <taxon>Gunneridae</taxon>
        <taxon>Pentapetalae</taxon>
        <taxon>asterids</taxon>
        <taxon>lamiids</taxon>
        <taxon>Solanales</taxon>
        <taxon>Solanaceae</taxon>
        <taxon>Solanoideae</taxon>
        <taxon>Solaneae</taxon>
        <taxon>Solanum</taxon>
    </lineage>
</organism>
<protein>
    <submittedName>
        <fullName evidence="1">Uncharacterized protein</fullName>
    </submittedName>
</protein>
<sequence>MMAAPLLDHMAEAERKIEKDVMLATLRTQMDGLAKRVMKIESQCKQKDKCAPLGERKSYRDKKVECIEETLLTILLKLSEQDGALEELKGDTEGMKSIIWSHSKAVQQLEKLMEQTLPHVHAQKNQGLPNHDAGGSNYEA</sequence>
<accession>M1DWZ0</accession>
<dbReference type="Proteomes" id="UP000011115">
    <property type="component" value="Unassembled WGS sequence"/>
</dbReference>
<dbReference type="Gramene" id="PGSC0003DMT400095737">
    <property type="protein sequence ID" value="PGSC0003DMT400095737"/>
    <property type="gene ID" value="PGSC0003DMG400045308"/>
</dbReference>
<reference evidence="2" key="1">
    <citation type="journal article" date="2011" name="Nature">
        <title>Genome sequence and analysis of the tuber crop potato.</title>
        <authorList>
            <consortium name="The Potato Genome Sequencing Consortium"/>
        </authorList>
    </citation>
    <scope>NUCLEOTIDE SEQUENCE [LARGE SCALE GENOMIC DNA]</scope>
    <source>
        <strain evidence="2">cv. DM1-3 516 R44</strain>
    </source>
</reference>
<reference evidence="1" key="2">
    <citation type="submission" date="2015-06" db="UniProtKB">
        <authorList>
            <consortium name="EnsemblPlants"/>
        </authorList>
    </citation>
    <scope>IDENTIFICATION</scope>
    <source>
        <strain evidence="1">DM1-3 516 R44</strain>
    </source>
</reference>
<dbReference type="AlphaFoldDB" id="M1DWZ0"/>
<dbReference type="EnsemblPlants" id="PGSC0003DMT400095737">
    <property type="protein sequence ID" value="PGSC0003DMT400095737"/>
    <property type="gene ID" value="PGSC0003DMG400045308"/>
</dbReference>
<evidence type="ECO:0000313" key="1">
    <source>
        <dbReference type="EnsemblPlants" id="PGSC0003DMT400095737"/>
    </source>
</evidence>
<keyword evidence="2" id="KW-1185">Reference proteome</keyword>
<dbReference type="InParanoid" id="M1DWZ0"/>